<accession>A0A4C1Z436</accession>
<proteinExistence type="predicted"/>
<dbReference type="Proteomes" id="UP000299102">
    <property type="component" value="Unassembled WGS sequence"/>
</dbReference>
<gene>
    <name evidence="2" type="ORF">EVAR_89041_1</name>
</gene>
<organism evidence="2 3">
    <name type="scientific">Eumeta variegata</name>
    <name type="common">Bagworm moth</name>
    <name type="synonym">Eumeta japonica</name>
    <dbReference type="NCBI Taxonomy" id="151549"/>
    <lineage>
        <taxon>Eukaryota</taxon>
        <taxon>Metazoa</taxon>
        <taxon>Ecdysozoa</taxon>
        <taxon>Arthropoda</taxon>
        <taxon>Hexapoda</taxon>
        <taxon>Insecta</taxon>
        <taxon>Pterygota</taxon>
        <taxon>Neoptera</taxon>
        <taxon>Endopterygota</taxon>
        <taxon>Lepidoptera</taxon>
        <taxon>Glossata</taxon>
        <taxon>Ditrysia</taxon>
        <taxon>Tineoidea</taxon>
        <taxon>Psychidae</taxon>
        <taxon>Oiketicinae</taxon>
        <taxon>Eumeta</taxon>
    </lineage>
</organism>
<feature type="region of interest" description="Disordered" evidence="1">
    <location>
        <begin position="104"/>
        <end position="127"/>
    </location>
</feature>
<dbReference type="EMBL" id="BGZK01001538">
    <property type="protein sequence ID" value="GBP81933.1"/>
    <property type="molecule type" value="Genomic_DNA"/>
</dbReference>
<evidence type="ECO:0000313" key="3">
    <source>
        <dbReference type="Proteomes" id="UP000299102"/>
    </source>
</evidence>
<keyword evidence="3" id="KW-1185">Reference proteome</keyword>
<comment type="caution">
    <text evidence="2">The sequence shown here is derived from an EMBL/GenBank/DDBJ whole genome shotgun (WGS) entry which is preliminary data.</text>
</comment>
<evidence type="ECO:0000313" key="2">
    <source>
        <dbReference type="EMBL" id="GBP81933.1"/>
    </source>
</evidence>
<sequence length="169" mass="19996">MINAACRRIRYRDKRRRREPIMLKLRGTCKVKTMRGVPFGGRCVRSYVLIILCSCTITNAQRDNIPKYYSASNSRVDTSRIFLYQNRYLFRTNNTTRHNELKRKKSKHTRYYSTGHKSGTARWPRPRVPIRFPRGPSPVYLHAVKRLTPRAHLFIHAEGAFKERRTTVT</sequence>
<dbReference type="AlphaFoldDB" id="A0A4C1Z436"/>
<reference evidence="2 3" key="1">
    <citation type="journal article" date="2019" name="Commun. Biol.">
        <title>The bagworm genome reveals a unique fibroin gene that provides high tensile strength.</title>
        <authorList>
            <person name="Kono N."/>
            <person name="Nakamura H."/>
            <person name="Ohtoshi R."/>
            <person name="Tomita M."/>
            <person name="Numata K."/>
            <person name="Arakawa K."/>
        </authorList>
    </citation>
    <scope>NUCLEOTIDE SEQUENCE [LARGE SCALE GENOMIC DNA]</scope>
</reference>
<evidence type="ECO:0000256" key="1">
    <source>
        <dbReference type="SAM" id="MobiDB-lite"/>
    </source>
</evidence>
<protein>
    <submittedName>
        <fullName evidence="2">Uncharacterized protein</fullName>
    </submittedName>
</protein>
<name>A0A4C1Z436_EUMVA</name>